<dbReference type="InterPro" id="IPR023914">
    <property type="entry name" value="Pyrrolys_PylD"/>
</dbReference>
<feature type="domain" description="Pyrrolysine biosynthesis protein PylD N-terminal" evidence="1">
    <location>
        <begin position="20"/>
        <end position="133"/>
    </location>
</feature>
<evidence type="ECO:0000313" key="2">
    <source>
        <dbReference type="EMBL" id="SMC71303.1"/>
    </source>
</evidence>
<sequence length="279" mass="29453">MAQEVRALTRLREEDICHVDEMLSEYDQRLCKRVGQGLAGIAAHSLGRSAEEFAGLRQHVSIGVIPIAYGQGIIHGFSRSVQKIIEFLGFNAFVTDQNNIAGLAEAAAKGAKIIFLADDDKFVAINVASGKVSDNGEATGRGYAAALDLMSGGLQGESVLLVGTGPVGTGAALFMAARGAQVFAYDVSADRVRQLQQLIPGVEAVRHIGDALSVCKLVVEATPAANTINKKYITPATMIAAPGIPLGLDQHCCLLLGDRWIHDVLEIGVATMLFTVLAD</sequence>
<evidence type="ECO:0000259" key="1">
    <source>
        <dbReference type="Pfam" id="PF21455"/>
    </source>
</evidence>
<dbReference type="RefSeq" id="WP_217805924.1">
    <property type="nucleotide sequence ID" value="NZ_FWXI01000007.1"/>
</dbReference>
<dbReference type="STRING" id="112901.SAMN04488500_107127"/>
<keyword evidence="3" id="KW-1185">Reference proteome</keyword>
<dbReference type="InterPro" id="IPR048757">
    <property type="entry name" value="PylD_N"/>
</dbReference>
<reference evidence="2 3" key="1">
    <citation type="submission" date="2017-04" db="EMBL/GenBank/DDBJ databases">
        <authorList>
            <person name="Afonso C.L."/>
            <person name="Miller P.J."/>
            <person name="Scott M.A."/>
            <person name="Spackman E."/>
            <person name="Goraichik I."/>
            <person name="Dimitrov K.M."/>
            <person name="Suarez D.L."/>
            <person name="Swayne D.E."/>
        </authorList>
    </citation>
    <scope>NUCLEOTIDE SEQUENCE [LARGE SCALE GENOMIC DNA]</scope>
    <source>
        <strain evidence="2 3">DSM 5090</strain>
    </source>
</reference>
<dbReference type="Pfam" id="PF21455">
    <property type="entry name" value="PylD_N"/>
    <property type="match status" value="1"/>
</dbReference>
<gene>
    <name evidence="2" type="ORF">SAMN04488500_107127</name>
</gene>
<dbReference type="SUPFAM" id="SSF51735">
    <property type="entry name" value="NAD(P)-binding Rossmann-fold domains"/>
    <property type="match status" value="1"/>
</dbReference>
<name>A0A1W2BE48_9FIRM</name>
<dbReference type="Proteomes" id="UP000192738">
    <property type="component" value="Unassembled WGS sequence"/>
</dbReference>
<proteinExistence type="predicted"/>
<dbReference type="Gene3D" id="3.40.50.720">
    <property type="entry name" value="NAD(P)-binding Rossmann-like Domain"/>
    <property type="match status" value="1"/>
</dbReference>
<protein>
    <submittedName>
        <fullName evidence="2">Pyrrolysine biosynthesis protein PylD</fullName>
    </submittedName>
</protein>
<dbReference type="NCBIfam" id="TIGR03911">
    <property type="entry name" value="pyrrolys_PylD"/>
    <property type="match status" value="1"/>
</dbReference>
<dbReference type="AlphaFoldDB" id="A0A1W2BE48"/>
<organism evidence="2 3">
    <name type="scientific">Sporomusa malonica</name>
    <dbReference type="NCBI Taxonomy" id="112901"/>
    <lineage>
        <taxon>Bacteria</taxon>
        <taxon>Bacillati</taxon>
        <taxon>Bacillota</taxon>
        <taxon>Negativicutes</taxon>
        <taxon>Selenomonadales</taxon>
        <taxon>Sporomusaceae</taxon>
        <taxon>Sporomusa</taxon>
    </lineage>
</organism>
<dbReference type="Gene3D" id="3.40.50.12150">
    <property type="match status" value="1"/>
</dbReference>
<accession>A0A1W2BE48</accession>
<dbReference type="InterPro" id="IPR036291">
    <property type="entry name" value="NAD(P)-bd_dom_sf"/>
</dbReference>
<evidence type="ECO:0000313" key="3">
    <source>
        <dbReference type="Proteomes" id="UP000192738"/>
    </source>
</evidence>
<dbReference type="EMBL" id="FWXI01000007">
    <property type="protein sequence ID" value="SMC71303.1"/>
    <property type="molecule type" value="Genomic_DNA"/>
</dbReference>